<keyword evidence="7 11" id="KW-0464">Manganese</keyword>
<evidence type="ECO:0000256" key="10">
    <source>
        <dbReference type="PIRSR" id="PIRSR601233-2"/>
    </source>
</evidence>
<feature type="binding site" evidence="10">
    <location>
        <position position="294"/>
    </location>
    <ligand>
        <name>GMP</name>
        <dbReference type="ChEBI" id="CHEBI:58115"/>
    </ligand>
</feature>
<keyword evidence="5" id="KW-0692">RNA repair</keyword>
<dbReference type="GO" id="GO:0170057">
    <property type="term" value="F:RNA ligase (GTP) activity"/>
    <property type="evidence" value="ECO:0007669"/>
    <property type="project" value="UniProtKB-EC"/>
</dbReference>
<gene>
    <name evidence="12" type="ORF">BHF68_07960</name>
</gene>
<evidence type="ECO:0000256" key="4">
    <source>
        <dbReference type="ARBA" id="ARBA00022741"/>
    </source>
</evidence>
<dbReference type="SUPFAM" id="SSF103365">
    <property type="entry name" value="Hypothetical protein PH1602"/>
    <property type="match status" value="1"/>
</dbReference>
<dbReference type="PANTHER" id="PTHR43749:SF2">
    <property type="entry name" value="RNA-SPLICING LIGASE RTCB"/>
    <property type="match status" value="1"/>
</dbReference>
<evidence type="ECO:0000256" key="5">
    <source>
        <dbReference type="ARBA" id="ARBA00022800"/>
    </source>
</evidence>
<feature type="binding site" evidence="11">
    <location>
        <position position="151"/>
    </location>
    <ligand>
        <name>Mn(2+)</name>
        <dbReference type="ChEBI" id="CHEBI:29035"/>
        <label>1</label>
    </ligand>
</feature>
<proteinExistence type="predicted"/>
<feature type="active site" description="GMP-histidine intermediate" evidence="9">
    <location>
        <position position="311"/>
    </location>
</feature>
<feature type="binding site" evidence="10">
    <location>
        <begin position="150"/>
        <end position="154"/>
    </location>
    <ligand>
        <name>GMP</name>
        <dbReference type="ChEBI" id="CHEBI:58115"/>
    </ligand>
</feature>
<dbReference type="GO" id="GO:0003909">
    <property type="term" value="F:DNA ligase activity"/>
    <property type="evidence" value="ECO:0007669"/>
    <property type="project" value="TreeGrafter"/>
</dbReference>
<feature type="binding site" evidence="11">
    <location>
        <position position="77"/>
    </location>
    <ligand>
        <name>Mn(2+)</name>
        <dbReference type="ChEBI" id="CHEBI:29035"/>
        <label>1</label>
    </ligand>
</feature>
<feature type="binding site" evidence="11">
    <location>
        <position position="261"/>
    </location>
    <ligand>
        <name>Mn(2+)</name>
        <dbReference type="ChEBI" id="CHEBI:29035"/>
        <label>2</label>
    </ligand>
</feature>
<evidence type="ECO:0000256" key="1">
    <source>
        <dbReference type="ARBA" id="ARBA00012726"/>
    </source>
</evidence>
<evidence type="ECO:0000256" key="3">
    <source>
        <dbReference type="ARBA" id="ARBA00022723"/>
    </source>
</evidence>
<evidence type="ECO:0000256" key="11">
    <source>
        <dbReference type="PIRSR" id="PIRSR601233-3"/>
    </source>
</evidence>
<dbReference type="GO" id="GO:0006281">
    <property type="term" value="P:DNA repair"/>
    <property type="evidence" value="ECO:0007669"/>
    <property type="project" value="TreeGrafter"/>
</dbReference>
<comment type="cofactor">
    <cofactor evidence="11">
        <name>Mn(2+)</name>
        <dbReference type="ChEBI" id="CHEBI:29035"/>
    </cofactor>
    <text evidence="11">Binds 2 manganese ions per subunit.</text>
</comment>
<dbReference type="Gene3D" id="3.90.1860.10">
    <property type="entry name" value="tRNA-splicing ligase RtcB"/>
    <property type="match status" value="1"/>
</dbReference>
<evidence type="ECO:0000256" key="2">
    <source>
        <dbReference type="ARBA" id="ARBA00022598"/>
    </source>
</evidence>
<feature type="binding site" evidence="11">
    <location>
        <position position="168"/>
    </location>
    <ligand>
        <name>Mn(2+)</name>
        <dbReference type="ChEBI" id="CHEBI:29035"/>
        <label>2</label>
    </ligand>
</feature>
<accession>A0A1E5G129</accession>
<reference evidence="12 13" key="1">
    <citation type="submission" date="2016-09" db="EMBL/GenBank/DDBJ databases">
        <title>Draft genome sequence for the type strain of Desulfuribacillus alkaliarsenatis AHT28, an obligately anaerobic, sulfidogenic bacterium isolated from Russian soda lake sediments.</title>
        <authorList>
            <person name="Abin C.A."/>
            <person name="Hollibaugh J.T."/>
        </authorList>
    </citation>
    <scope>NUCLEOTIDE SEQUENCE [LARGE SCALE GENOMIC DNA]</scope>
    <source>
        <strain evidence="12 13">AHT28</strain>
    </source>
</reference>
<dbReference type="InterPro" id="IPR001233">
    <property type="entry name" value="RtcB"/>
</dbReference>
<dbReference type="STRING" id="766136.BHF68_07960"/>
<organism evidence="12 13">
    <name type="scientific">Desulfuribacillus alkaliarsenatis</name>
    <dbReference type="NCBI Taxonomy" id="766136"/>
    <lineage>
        <taxon>Bacteria</taxon>
        <taxon>Bacillati</taxon>
        <taxon>Bacillota</taxon>
        <taxon>Desulfuribacillia</taxon>
        <taxon>Desulfuribacillales</taxon>
        <taxon>Desulfuribacillaceae</taxon>
        <taxon>Desulfuribacillus</taxon>
    </lineage>
</organism>
<feature type="binding site" evidence="10">
    <location>
        <begin position="311"/>
        <end position="314"/>
    </location>
    <ligand>
        <name>GMP</name>
        <dbReference type="ChEBI" id="CHEBI:58115"/>
    </ligand>
</feature>
<evidence type="ECO:0000256" key="7">
    <source>
        <dbReference type="ARBA" id="ARBA00023211"/>
    </source>
</evidence>
<sequence length="384" mass="43087">MVLRGIQVINGQYNIAKVFTSQLDEVTKAQVEELCNQEFFAESQISIMPDCHAGMGCVIGTTMTIKDKVVPNLVGVDIGCGLQVIKLAEISIDFAALDIFIRKQIPHGFAINQKAKADELVLIERLRCFTSFPKAAKEFNRAIGSLGGGNHFIEVNVDEHNNKYLVIHSGSRNLGHQIATYYQKKAFEYHKQIGNSHESSKTSKIPKELCYLEGDLMKDYLHDMSIAQQYASINRDTIGRRIVTEFLKLDYDQLTKFETIHNYIDREHNILRKGAISAQEGEQVIIPINMRDGSVIAIGKGNPDWNYSAPHGAGRIMSRAAAKQAINFEDFKNSMSGIWSTSIKTSTIDEAPMVYKPMEVILEDAKDTIEISHFIKSIYNFKSS</sequence>
<keyword evidence="2 12" id="KW-0436">Ligase</keyword>
<feature type="binding site" evidence="10">
    <location>
        <begin position="261"/>
        <end position="262"/>
    </location>
    <ligand>
        <name>GMP</name>
        <dbReference type="ChEBI" id="CHEBI:58115"/>
    </ligand>
</feature>
<dbReference type="AlphaFoldDB" id="A0A1E5G129"/>
<evidence type="ECO:0000256" key="8">
    <source>
        <dbReference type="ARBA" id="ARBA00047746"/>
    </source>
</evidence>
<name>A0A1E5G129_9FIRM</name>
<dbReference type="GO" id="GO:0042245">
    <property type="term" value="P:RNA repair"/>
    <property type="evidence" value="ECO:0007669"/>
    <property type="project" value="UniProtKB-KW"/>
</dbReference>
<dbReference type="Proteomes" id="UP000094296">
    <property type="component" value="Unassembled WGS sequence"/>
</dbReference>
<evidence type="ECO:0000256" key="6">
    <source>
        <dbReference type="ARBA" id="ARBA00023134"/>
    </source>
</evidence>
<protein>
    <recommendedName>
        <fullName evidence="1">3'-phosphate/5'-hydroxy nucleic acid ligase</fullName>
        <ecNumber evidence="1">6.5.1.8</ecNumber>
    </recommendedName>
</protein>
<evidence type="ECO:0000313" key="13">
    <source>
        <dbReference type="Proteomes" id="UP000094296"/>
    </source>
</evidence>
<dbReference type="InterPro" id="IPR052915">
    <property type="entry name" value="RtcB-like"/>
</dbReference>
<dbReference type="InterPro" id="IPR036025">
    <property type="entry name" value="RtcB-like_sf"/>
</dbReference>
<dbReference type="EC" id="6.5.1.8" evidence="1"/>
<evidence type="ECO:0000256" key="9">
    <source>
        <dbReference type="PIRSR" id="PIRSR601233-1"/>
    </source>
</evidence>
<keyword evidence="4 10" id="KW-0547">Nucleotide-binding</keyword>
<dbReference type="PANTHER" id="PTHR43749">
    <property type="entry name" value="RNA-SPLICING LIGASE RTCB"/>
    <property type="match status" value="1"/>
</dbReference>
<comment type="catalytic activity">
    <reaction evidence="8">
        <text>a 3'-end 3'-phospho-ribonucleotide-RNA + a 5'-end dephospho-ribonucleoside-RNA + GTP = a ribonucleotidyl-ribonucleotide-RNA + GMP + diphosphate</text>
        <dbReference type="Rhea" id="RHEA:68076"/>
        <dbReference type="Rhea" id="RHEA-COMP:10463"/>
        <dbReference type="Rhea" id="RHEA-COMP:13936"/>
        <dbReference type="Rhea" id="RHEA-COMP:17355"/>
        <dbReference type="ChEBI" id="CHEBI:33019"/>
        <dbReference type="ChEBI" id="CHEBI:37565"/>
        <dbReference type="ChEBI" id="CHEBI:58115"/>
        <dbReference type="ChEBI" id="CHEBI:83062"/>
        <dbReference type="ChEBI" id="CHEBI:138284"/>
        <dbReference type="ChEBI" id="CHEBI:173118"/>
        <dbReference type="EC" id="6.5.1.8"/>
    </reaction>
</comment>
<dbReference type="GO" id="GO:0030145">
    <property type="term" value="F:manganese ion binding"/>
    <property type="evidence" value="ECO:0007669"/>
    <property type="project" value="TreeGrafter"/>
</dbReference>
<feature type="binding site" evidence="10">
    <location>
        <begin position="287"/>
        <end position="290"/>
    </location>
    <ligand>
        <name>GMP</name>
        <dbReference type="ChEBI" id="CHEBI:58115"/>
    </ligand>
</feature>
<keyword evidence="3 11" id="KW-0479">Metal-binding</keyword>
<keyword evidence="6 10" id="KW-0342">GTP-binding</keyword>
<dbReference type="GO" id="GO:0006396">
    <property type="term" value="P:RNA processing"/>
    <property type="evidence" value="ECO:0007669"/>
    <property type="project" value="InterPro"/>
</dbReference>
<keyword evidence="13" id="KW-1185">Reference proteome</keyword>
<dbReference type="GO" id="GO:0005525">
    <property type="term" value="F:GTP binding"/>
    <property type="evidence" value="ECO:0007669"/>
    <property type="project" value="UniProtKB-KW"/>
</dbReference>
<evidence type="ECO:0000313" key="12">
    <source>
        <dbReference type="EMBL" id="OEF96571.1"/>
    </source>
</evidence>
<comment type="caution">
    <text evidence="12">The sequence shown here is derived from an EMBL/GenBank/DDBJ whole genome shotgun (WGS) entry which is preliminary data.</text>
</comment>
<dbReference type="EMBL" id="MIJE01000031">
    <property type="protein sequence ID" value="OEF96571.1"/>
    <property type="molecule type" value="Genomic_DNA"/>
</dbReference>
<dbReference type="Pfam" id="PF01139">
    <property type="entry name" value="RtcB"/>
    <property type="match status" value="2"/>
</dbReference>